<comment type="caution">
    <text evidence="1">The sequence shown here is derived from an EMBL/GenBank/DDBJ whole genome shotgun (WGS) entry which is preliminary data.</text>
</comment>
<reference evidence="1 2" key="1">
    <citation type="journal article" date="2020" name="Cell">
        <title>Large-Scale Comparative Analyses of Tick Genomes Elucidate Their Genetic Diversity and Vector Capacities.</title>
        <authorList>
            <consortium name="Tick Genome and Microbiome Consortium (TIGMIC)"/>
            <person name="Jia N."/>
            <person name="Wang J."/>
            <person name="Shi W."/>
            <person name="Du L."/>
            <person name="Sun Y."/>
            <person name="Zhan W."/>
            <person name="Jiang J.F."/>
            <person name="Wang Q."/>
            <person name="Zhang B."/>
            <person name="Ji P."/>
            <person name="Bell-Sakyi L."/>
            <person name="Cui X.M."/>
            <person name="Yuan T.T."/>
            <person name="Jiang B.G."/>
            <person name="Yang W.F."/>
            <person name="Lam T.T."/>
            <person name="Chang Q.C."/>
            <person name="Ding S.J."/>
            <person name="Wang X.J."/>
            <person name="Zhu J.G."/>
            <person name="Ruan X.D."/>
            <person name="Zhao L."/>
            <person name="Wei J.T."/>
            <person name="Ye R.Z."/>
            <person name="Que T.C."/>
            <person name="Du C.H."/>
            <person name="Zhou Y.H."/>
            <person name="Cheng J.X."/>
            <person name="Dai P.F."/>
            <person name="Guo W.B."/>
            <person name="Han X.H."/>
            <person name="Huang E.J."/>
            <person name="Li L.F."/>
            <person name="Wei W."/>
            <person name="Gao Y.C."/>
            <person name="Liu J.Z."/>
            <person name="Shao H.Z."/>
            <person name="Wang X."/>
            <person name="Wang C.C."/>
            <person name="Yang T.C."/>
            <person name="Huo Q.B."/>
            <person name="Li W."/>
            <person name="Chen H.Y."/>
            <person name="Chen S.E."/>
            <person name="Zhou L.G."/>
            <person name="Ni X.B."/>
            <person name="Tian J.H."/>
            <person name="Sheng Y."/>
            <person name="Liu T."/>
            <person name="Pan Y.S."/>
            <person name="Xia L.Y."/>
            <person name="Li J."/>
            <person name="Zhao F."/>
            <person name="Cao W.C."/>
        </authorList>
    </citation>
    <scope>NUCLEOTIDE SEQUENCE [LARGE SCALE GENOMIC DNA]</scope>
    <source>
        <strain evidence="1">Iper-2018</strain>
    </source>
</reference>
<organism evidence="1 2">
    <name type="scientific">Ixodes persulcatus</name>
    <name type="common">Taiga tick</name>
    <dbReference type="NCBI Taxonomy" id="34615"/>
    <lineage>
        <taxon>Eukaryota</taxon>
        <taxon>Metazoa</taxon>
        <taxon>Ecdysozoa</taxon>
        <taxon>Arthropoda</taxon>
        <taxon>Chelicerata</taxon>
        <taxon>Arachnida</taxon>
        <taxon>Acari</taxon>
        <taxon>Parasitiformes</taxon>
        <taxon>Ixodida</taxon>
        <taxon>Ixodoidea</taxon>
        <taxon>Ixodidae</taxon>
        <taxon>Ixodinae</taxon>
        <taxon>Ixodes</taxon>
    </lineage>
</organism>
<keyword evidence="2" id="KW-1185">Reference proteome</keyword>
<protein>
    <submittedName>
        <fullName evidence="1">Uncharacterized protein</fullName>
    </submittedName>
</protein>
<accession>A0AC60PEJ6</accession>
<evidence type="ECO:0000313" key="2">
    <source>
        <dbReference type="Proteomes" id="UP000805193"/>
    </source>
</evidence>
<evidence type="ECO:0000313" key="1">
    <source>
        <dbReference type="EMBL" id="KAG0418366.1"/>
    </source>
</evidence>
<name>A0AC60PEJ6_IXOPE</name>
<dbReference type="Proteomes" id="UP000805193">
    <property type="component" value="Unassembled WGS sequence"/>
</dbReference>
<gene>
    <name evidence="1" type="ORF">HPB47_004888</name>
</gene>
<feature type="non-terminal residue" evidence="1">
    <location>
        <position position="1"/>
    </location>
</feature>
<dbReference type="EMBL" id="JABSTQ010010739">
    <property type="protein sequence ID" value="KAG0418366.1"/>
    <property type="molecule type" value="Genomic_DNA"/>
</dbReference>
<sequence length="112" mass="12053">YRFTSYSPSLLASASVAAAIHGLNRPLSCPRNEVVTTLEQITHVEADQITQCVQDIEVLMATSFAAFQQPPHSKVNSPSTAYASTKLSSNNVPSTLDSSQPNTPTDVQDVNF</sequence>
<proteinExistence type="predicted"/>